<dbReference type="RefSeq" id="WP_146365249.1">
    <property type="nucleotide sequence ID" value="NZ_CP042261.1"/>
</dbReference>
<dbReference type="Proteomes" id="UP000318483">
    <property type="component" value="Chromosome"/>
</dbReference>
<accession>A0A5B8IWH7</accession>
<keyword evidence="3" id="KW-1185">Reference proteome</keyword>
<dbReference type="OrthoDB" id="7863950at2"/>
<dbReference type="AlphaFoldDB" id="A0A5B8IWH7"/>
<evidence type="ECO:0000313" key="2">
    <source>
        <dbReference type="EMBL" id="QDY69873.1"/>
    </source>
</evidence>
<proteinExistence type="predicted"/>
<dbReference type="KEGG" id="lit:FPZ52_09735"/>
<evidence type="ECO:0000256" key="1">
    <source>
        <dbReference type="SAM" id="MobiDB-lite"/>
    </source>
</evidence>
<gene>
    <name evidence="2" type="ORF">FPZ52_09735</name>
</gene>
<feature type="region of interest" description="Disordered" evidence="1">
    <location>
        <begin position="52"/>
        <end position="85"/>
    </location>
</feature>
<dbReference type="EMBL" id="CP042261">
    <property type="protein sequence ID" value="QDY69873.1"/>
    <property type="molecule type" value="Genomic_DNA"/>
</dbReference>
<organism evidence="2 3">
    <name type="scientific">Qingshengfaniella alkalisoli</name>
    <dbReference type="NCBI Taxonomy" id="2599296"/>
    <lineage>
        <taxon>Bacteria</taxon>
        <taxon>Pseudomonadati</taxon>
        <taxon>Pseudomonadota</taxon>
        <taxon>Alphaproteobacteria</taxon>
        <taxon>Rhodobacterales</taxon>
        <taxon>Paracoccaceae</taxon>
        <taxon>Qingshengfaniella</taxon>
    </lineage>
</organism>
<protein>
    <submittedName>
        <fullName evidence="2">Uncharacterized protein</fullName>
    </submittedName>
</protein>
<sequence length="85" mass="9186">MDALISITGMLVCLFGLVRVIVAYSGTTRSAAPDPERVKRFIESAPPIQAPLIDASIARSPQERHGLAQEAEPAEEDSKDQEAPR</sequence>
<name>A0A5B8IWH7_9RHOB</name>
<reference evidence="2 3" key="1">
    <citation type="submission" date="2019-07" db="EMBL/GenBank/DDBJ databases">
        <title>Litoreibacter alkalisoli sp. nov., isolated from saline-alkaline soil.</title>
        <authorList>
            <person name="Wang S."/>
            <person name="Xu L."/>
            <person name="Xing Y.-T."/>
            <person name="Sun J.-Q."/>
        </authorList>
    </citation>
    <scope>NUCLEOTIDE SEQUENCE [LARGE SCALE GENOMIC DNA]</scope>
    <source>
        <strain evidence="2 3">LN3S51</strain>
    </source>
</reference>
<evidence type="ECO:0000313" key="3">
    <source>
        <dbReference type="Proteomes" id="UP000318483"/>
    </source>
</evidence>